<keyword evidence="2" id="KW-0732">Signal</keyword>
<organism evidence="3 4">
    <name type="scientific">Plasmodium gallinaceum</name>
    <dbReference type="NCBI Taxonomy" id="5849"/>
    <lineage>
        <taxon>Eukaryota</taxon>
        <taxon>Sar</taxon>
        <taxon>Alveolata</taxon>
        <taxon>Apicomplexa</taxon>
        <taxon>Aconoidasida</taxon>
        <taxon>Haemosporida</taxon>
        <taxon>Plasmodiidae</taxon>
        <taxon>Plasmodium</taxon>
        <taxon>Plasmodium (Haemamoeba)</taxon>
    </lineage>
</organism>
<dbReference type="RefSeq" id="XP_028528320.1">
    <property type="nucleotide sequence ID" value="XM_028671693.1"/>
</dbReference>
<name>A0A1J1GWW5_PLAGA</name>
<dbReference type="AlphaFoldDB" id="A0A1J1GWW5"/>
<evidence type="ECO:0000256" key="1">
    <source>
        <dbReference type="SAM" id="MobiDB-lite"/>
    </source>
</evidence>
<gene>
    <name evidence="3" type="ORF">PGAL8A_00271200</name>
</gene>
<feature type="chain" id="PRO_5012837005" evidence="2">
    <location>
        <begin position="20"/>
        <end position="326"/>
    </location>
</feature>
<evidence type="ECO:0000256" key="2">
    <source>
        <dbReference type="SAM" id="SignalP"/>
    </source>
</evidence>
<evidence type="ECO:0000313" key="3">
    <source>
        <dbReference type="EMBL" id="CRG95511.1"/>
    </source>
</evidence>
<dbReference type="VEuPathDB" id="PlasmoDB:PGAL8A_00271200"/>
<comment type="caution">
    <text evidence="3">The sequence shown here is derived from an EMBL/GenBank/DDBJ whole genome shotgun (WGS) entry which is preliminary data.</text>
</comment>
<protein>
    <submittedName>
        <fullName evidence="3">Fam-g protein</fullName>
    </submittedName>
</protein>
<accession>A0A1J1GWW5</accession>
<proteinExistence type="predicted"/>
<dbReference type="GeneID" id="39731243"/>
<keyword evidence="4" id="KW-1185">Reference proteome</keyword>
<reference evidence="3" key="1">
    <citation type="submission" date="2015-04" db="EMBL/GenBank/DDBJ databases">
        <authorList>
            <consortium name="Pathogen Informatics"/>
        </authorList>
    </citation>
    <scope>NUCLEOTIDE SEQUENCE [LARGE SCALE GENOMIC DNA]</scope>
    <source>
        <strain evidence="3">8A</strain>
    </source>
</reference>
<feature type="compositionally biased region" description="Basic and acidic residues" evidence="1">
    <location>
        <begin position="193"/>
        <end position="316"/>
    </location>
</feature>
<evidence type="ECO:0000313" key="4">
    <source>
        <dbReference type="Proteomes" id="UP000220797"/>
    </source>
</evidence>
<feature type="region of interest" description="Disordered" evidence="1">
    <location>
        <begin position="193"/>
        <end position="326"/>
    </location>
</feature>
<dbReference type="EMBL" id="CVMV01000041">
    <property type="protein sequence ID" value="CRG95511.1"/>
    <property type="molecule type" value="Genomic_DNA"/>
</dbReference>
<dbReference type="Proteomes" id="UP000220797">
    <property type="component" value="Unassembled WGS sequence"/>
</dbReference>
<feature type="signal peptide" evidence="2">
    <location>
        <begin position="1"/>
        <end position="19"/>
    </location>
</feature>
<dbReference type="OrthoDB" id="10583799at2759"/>
<sequence>MFMLFSVFLPLSPIDLLTGYSCDSYKTLIYKNILQKKNKLKYERGLTEGDIAAKNQAYAEGYPEECPLDNKKNNCEDPFQYENPCDHWHNVIAPKMLELFNKVTSGMDPNLKEKKWNNEWNKISANHVKDLSSISHRQDISEEEKKKLIDSVMEKRLSEFLKFLDACEEMMRDHKTRSECKKEMRDNKIKSKCKKEMRDNKTKSESMKEIRENKTESKGKKVMRDNKTEFESKKEMIDNKRESESMNEMIDNKTESESKKGMIDNKTECESKNKMTDNKTESESKNEIIDNKTESQSKNEIIDNKTESESKNEMTDYKTCPHSFLL</sequence>